<organism evidence="1 2">
    <name type="scientific">Glutamicibacter arilaitensis</name>
    <dbReference type="NCBI Taxonomy" id="256701"/>
    <lineage>
        <taxon>Bacteria</taxon>
        <taxon>Bacillati</taxon>
        <taxon>Actinomycetota</taxon>
        <taxon>Actinomycetes</taxon>
        <taxon>Micrococcales</taxon>
        <taxon>Micrococcaceae</taxon>
        <taxon>Glutamicibacter</taxon>
    </lineage>
</organism>
<evidence type="ECO:0000313" key="2">
    <source>
        <dbReference type="Proteomes" id="UP000235739"/>
    </source>
</evidence>
<protein>
    <submittedName>
        <fullName evidence="1">Uncharacterized protein</fullName>
    </submittedName>
</protein>
<name>A0A2N7RY25_9MICC</name>
<accession>A0A2N7RY25</accession>
<sequence length="206" mass="22515">MVAVLPGIAQAVEIPVSDTHTVQQSSEYALSTKDFFPEKTPTESNYIEAESPADAVAKMDKMDELRKAGFNVGAMAKVNYGPCKIVAAGFHTRKSGNYSTGGFKSTTYCTTKVTSIKHSSQARFKRLAWWIKGGPDISQPAQKIKGDKYNGTYYPVVFTQTNHALSCKSAKKTTWSGRTLGSIVYKGKTYYADAYAPVQKGVPCRL</sequence>
<gene>
    <name evidence="1" type="ORF">CIK84_15460</name>
</gene>
<proteinExistence type="predicted"/>
<dbReference type="AlphaFoldDB" id="A0A2N7RY25"/>
<evidence type="ECO:0000313" key="1">
    <source>
        <dbReference type="EMBL" id="PMQ18792.1"/>
    </source>
</evidence>
<comment type="caution">
    <text evidence="1">The sequence shown here is derived from an EMBL/GenBank/DDBJ whole genome shotgun (WGS) entry which is preliminary data.</text>
</comment>
<dbReference type="EMBL" id="PNQX01000003">
    <property type="protein sequence ID" value="PMQ18792.1"/>
    <property type="molecule type" value="Genomic_DNA"/>
</dbReference>
<dbReference type="Proteomes" id="UP000235739">
    <property type="component" value="Unassembled WGS sequence"/>
</dbReference>
<reference evidence="1 2" key="1">
    <citation type="journal article" date="2017" name="Elife">
        <title>Extensive horizontal gene transfer in cheese-associated bacteria.</title>
        <authorList>
            <person name="Bonham K.S."/>
            <person name="Wolfe B.E."/>
            <person name="Dutton R.J."/>
        </authorList>
    </citation>
    <scope>NUCLEOTIDE SEQUENCE [LARGE SCALE GENOMIC DNA]</scope>
    <source>
        <strain evidence="1 2">JB182</strain>
    </source>
</reference>